<sequence>MRTTVIRQLCPNMTSPDLYHTSDLVVYVRAAQPAEKSGDKQSLARHFGVVAHRNKRRLQSAKPWSIAIWKNPL</sequence>
<evidence type="ECO:0000313" key="1">
    <source>
        <dbReference type="Proteomes" id="UP000036681"/>
    </source>
</evidence>
<proteinExistence type="predicted"/>
<name>A0A0M3HQ66_ASCLU</name>
<evidence type="ECO:0000313" key="2">
    <source>
        <dbReference type="WBParaSite" id="ALUE_0000417801-mRNA-1"/>
    </source>
</evidence>
<keyword evidence="1" id="KW-1185">Reference proteome</keyword>
<protein>
    <submittedName>
        <fullName evidence="2">Transposase</fullName>
    </submittedName>
</protein>
<accession>A0A0M3HQ66</accession>
<dbReference type="AlphaFoldDB" id="A0A0M3HQ66"/>
<organism evidence="1 2">
    <name type="scientific">Ascaris lumbricoides</name>
    <name type="common">Giant roundworm</name>
    <dbReference type="NCBI Taxonomy" id="6252"/>
    <lineage>
        <taxon>Eukaryota</taxon>
        <taxon>Metazoa</taxon>
        <taxon>Ecdysozoa</taxon>
        <taxon>Nematoda</taxon>
        <taxon>Chromadorea</taxon>
        <taxon>Rhabditida</taxon>
        <taxon>Spirurina</taxon>
        <taxon>Ascaridomorpha</taxon>
        <taxon>Ascaridoidea</taxon>
        <taxon>Ascarididae</taxon>
        <taxon>Ascaris</taxon>
    </lineage>
</organism>
<dbReference type="WBParaSite" id="ALUE_0000417801-mRNA-1">
    <property type="protein sequence ID" value="ALUE_0000417801-mRNA-1"/>
    <property type="gene ID" value="ALUE_0000417801"/>
</dbReference>
<dbReference type="Proteomes" id="UP000036681">
    <property type="component" value="Unplaced"/>
</dbReference>
<reference evidence="2" key="1">
    <citation type="submission" date="2017-02" db="UniProtKB">
        <authorList>
            <consortium name="WormBaseParasite"/>
        </authorList>
    </citation>
    <scope>IDENTIFICATION</scope>
</reference>